<dbReference type="EMBL" id="JAVDWV010000010">
    <property type="protein sequence ID" value="MDR7155508.1"/>
    <property type="molecule type" value="Genomic_DNA"/>
</dbReference>
<reference evidence="1 2" key="1">
    <citation type="submission" date="2023-07" db="EMBL/GenBank/DDBJ databases">
        <title>Sorghum-associated microbial communities from plants grown in Nebraska, USA.</title>
        <authorList>
            <person name="Schachtman D."/>
        </authorList>
    </citation>
    <scope>NUCLEOTIDE SEQUENCE [LARGE SCALE GENOMIC DNA]</scope>
    <source>
        <strain evidence="1 2">4256</strain>
    </source>
</reference>
<evidence type="ECO:0000313" key="2">
    <source>
        <dbReference type="Proteomes" id="UP001267638"/>
    </source>
</evidence>
<accession>A0ABU1X1S8</accession>
<keyword evidence="2" id="KW-1185">Reference proteome</keyword>
<sequence length="63" mass="6813">MRAALMRRVEARAARRRAAIAAALAEAGIDVAIDGEVVRVTARGLRARWWRDLALRGAGRTGS</sequence>
<comment type="caution">
    <text evidence="1">The sequence shown here is derived from an EMBL/GenBank/DDBJ whole genome shotgun (WGS) entry which is preliminary data.</text>
</comment>
<organism evidence="1 2">
    <name type="scientific">Sphingobium xenophagum</name>
    <dbReference type="NCBI Taxonomy" id="121428"/>
    <lineage>
        <taxon>Bacteria</taxon>
        <taxon>Pseudomonadati</taxon>
        <taxon>Pseudomonadota</taxon>
        <taxon>Alphaproteobacteria</taxon>
        <taxon>Sphingomonadales</taxon>
        <taxon>Sphingomonadaceae</taxon>
        <taxon>Sphingobium</taxon>
    </lineage>
</organism>
<evidence type="ECO:0000313" key="1">
    <source>
        <dbReference type="EMBL" id="MDR7155508.1"/>
    </source>
</evidence>
<dbReference type="RefSeq" id="WP_310224870.1">
    <property type="nucleotide sequence ID" value="NZ_JAVDWV010000010.1"/>
</dbReference>
<dbReference type="Proteomes" id="UP001267638">
    <property type="component" value="Unassembled WGS sequence"/>
</dbReference>
<proteinExistence type="predicted"/>
<gene>
    <name evidence="1" type="ORF">J2W40_002340</name>
</gene>
<name>A0ABU1X1S8_SPHXE</name>
<protein>
    <submittedName>
        <fullName evidence="1">Uncharacterized protein</fullName>
    </submittedName>
</protein>